<dbReference type="EMBL" id="GBRH01267098">
    <property type="protein sequence ID" value="JAD30797.1"/>
    <property type="molecule type" value="Transcribed_RNA"/>
</dbReference>
<protein>
    <submittedName>
        <fullName evidence="2">Uncharacterized protein</fullName>
    </submittedName>
</protein>
<accession>A0A0A8Z7F2</accession>
<reference evidence="2" key="2">
    <citation type="journal article" date="2015" name="Data Brief">
        <title>Shoot transcriptome of the giant reed, Arundo donax.</title>
        <authorList>
            <person name="Barrero R.A."/>
            <person name="Guerrero F.D."/>
            <person name="Moolhuijzen P."/>
            <person name="Goolsby J.A."/>
            <person name="Tidwell J."/>
            <person name="Bellgard S.E."/>
            <person name="Bellgard M.I."/>
        </authorList>
    </citation>
    <scope>NUCLEOTIDE SEQUENCE</scope>
    <source>
        <tissue evidence="2">Shoot tissue taken approximately 20 cm above the soil surface</tissue>
    </source>
</reference>
<organism evidence="2">
    <name type="scientific">Arundo donax</name>
    <name type="common">Giant reed</name>
    <name type="synonym">Donax arundinaceus</name>
    <dbReference type="NCBI Taxonomy" id="35708"/>
    <lineage>
        <taxon>Eukaryota</taxon>
        <taxon>Viridiplantae</taxon>
        <taxon>Streptophyta</taxon>
        <taxon>Embryophyta</taxon>
        <taxon>Tracheophyta</taxon>
        <taxon>Spermatophyta</taxon>
        <taxon>Magnoliopsida</taxon>
        <taxon>Liliopsida</taxon>
        <taxon>Poales</taxon>
        <taxon>Poaceae</taxon>
        <taxon>PACMAD clade</taxon>
        <taxon>Arundinoideae</taxon>
        <taxon>Arundineae</taxon>
        <taxon>Arundo</taxon>
    </lineage>
</organism>
<evidence type="ECO:0000256" key="1">
    <source>
        <dbReference type="SAM" id="SignalP"/>
    </source>
</evidence>
<sequence>MFLLIIICTHALLGHGALLLNMDWINQYYHDLIVPLITSMTVDWH</sequence>
<keyword evidence="1" id="KW-0732">Signal</keyword>
<name>A0A0A8Z7F2_ARUDO</name>
<proteinExistence type="predicted"/>
<evidence type="ECO:0000313" key="2">
    <source>
        <dbReference type="EMBL" id="JAD30797.1"/>
    </source>
</evidence>
<reference evidence="2" key="1">
    <citation type="submission" date="2014-09" db="EMBL/GenBank/DDBJ databases">
        <authorList>
            <person name="Magalhaes I.L.F."/>
            <person name="Oliveira U."/>
            <person name="Santos F.R."/>
            <person name="Vidigal T.H.D.A."/>
            <person name="Brescovit A.D."/>
            <person name="Santos A.J."/>
        </authorList>
    </citation>
    <scope>NUCLEOTIDE SEQUENCE</scope>
    <source>
        <tissue evidence="2">Shoot tissue taken approximately 20 cm above the soil surface</tissue>
    </source>
</reference>
<feature type="chain" id="PRO_5002042311" evidence="1">
    <location>
        <begin position="17"/>
        <end position="45"/>
    </location>
</feature>
<feature type="signal peptide" evidence="1">
    <location>
        <begin position="1"/>
        <end position="16"/>
    </location>
</feature>
<dbReference type="AlphaFoldDB" id="A0A0A8Z7F2"/>